<evidence type="ECO:0000313" key="2">
    <source>
        <dbReference type="EMBL" id="OAP57584.1"/>
    </source>
</evidence>
<reference evidence="2 3" key="1">
    <citation type="submission" date="2016-04" db="EMBL/GenBank/DDBJ databases">
        <title>Draft genome of Fonsecaea erecta CBS 125763.</title>
        <authorList>
            <person name="Weiss V.A."/>
            <person name="Vicente V.A."/>
            <person name="Raittz R.T."/>
            <person name="Moreno L.F."/>
            <person name="De Souza E.M."/>
            <person name="Pedrosa F.O."/>
            <person name="Steffens M.B."/>
            <person name="Faoro H."/>
            <person name="Tadra-Sfeir M.Z."/>
            <person name="Najafzadeh M.J."/>
            <person name="Felipe M.S."/>
            <person name="Teixeira M."/>
            <person name="Sun J."/>
            <person name="Xi L."/>
            <person name="Gomes R."/>
            <person name="De Azevedo C.M."/>
            <person name="Salgado C.G."/>
            <person name="Da Silva M.B."/>
            <person name="Nascimento M.F."/>
            <person name="Queiroz-Telles F."/>
            <person name="Attili D.S."/>
            <person name="Gorbushina A."/>
        </authorList>
    </citation>
    <scope>NUCLEOTIDE SEQUENCE [LARGE SCALE GENOMIC DNA]</scope>
    <source>
        <strain evidence="2 3">CBS 125763</strain>
    </source>
</reference>
<feature type="region of interest" description="Disordered" evidence="1">
    <location>
        <begin position="448"/>
        <end position="468"/>
    </location>
</feature>
<protein>
    <submittedName>
        <fullName evidence="2">Uncharacterized protein</fullName>
    </submittedName>
</protein>
<feature type="region of interest" description="Disordered" evidence="1">
    <location>
        <begin position="226"/>
        <end position="263"/>
    </location>
</feature>
<name>A0A178ZCR6_9EURO</name>
<sequence length="573" mass="63171">MRYQNWDVLLFPGDSRTPIQEFDTRCFVLGQNTGFSSGEATAEKYRSNFESMTMVPNVVSFIASLERGAAFRVSIHSWDKPTPSHLLLSYKTPDEAVLFAARVYIDGILVAHRTFDENVWPEEIQVVLISPLYTEKADCAGRESQYLQFPKFHQELIRQPGWDANELMGRIRVVIAEGVMRDNTPPAASAFRFDHLRDVVAFSFQHAPQDILEYSGIAWPNPMMFENSSSKPPRPVPIGSRVSGVSGHEAHSHSPQRLPPIGSRSKRLSLHENYQTSLDAHHHSELQPDSISDVANVGALKNKPTEGQALVKLVAHDDGPFISPHQTPTSIQQWRLQLRSSSHDISMSDYTSSKTDRSVVNTEMSGVSVPRANFMKHMNEANLEEILQALSPSRQEELFKVLSASHSPVSGMGTQPPANTPQITDDFNTARVMQPGGANDSVTAKVWQEPRQRRRTCSLASSRSASEPVAQLIKEHTSPQQPRGLNALLGGKNQLSVAPRSFSLSLNRQRSASNGSKRKRDSISPRLGAGKMQGTIQVVVCSSSSSASEGDRDEQSETRSATSPGKTVAVVAE</sequence>
<proteinExistence type="predicted"/>
<feature type="region of interest" description="Disordered" evidence="1">
    <location>
        <begin position="500"/>
        <end position="573"/>
    </location>
</feature>
<dbReference type="STRING" id="1367422.A0A178ZCR6"/>
<dbReference type="OrthoDB" id="5417628at2759"/>
<evidence type="ECO:0000313" key="3">
    <source>
        <dbReference type="Proteomes" id="UP000078343"/>
    </source>
</evidence>
<dbReference type="Proteomes" id="UP000078343">
    <property type="component" value="Unassembled WGS sequence"/>
</dbReference>
<evidence type="ECO:0000256" key="1">
    <source>
        <dbReference type="SAM" id="MobiDB-lite"/>
    </source>
</evidence>
<dbReference type="GeneID" id="30012490"/>
<accession>A0A178ZCR6</accession>
<comment type="caution">
    <text evidence="2">The sequence shown here is derived from an EMBL/GenBank/DDBJ whole genome shotgun (WGS) entry which is preliminary data.</text>
</comment>
<feature type="compositionally biased region" description="Polar residues" evidence="1">
    <location>
        <begin position="502"/>
        <end position="515"/>
    </location>
</feature>
<dbReference type="RefSeq" id="XP_018690951.1">
    <property type="nucleotide sequence ID" value="XM_018839830.1"/>
</dbReference>
<dbReference type="AlphaFoldDB" id="A0A178ZCR6"/>
<organism evidence="2 3">
    <name type="scientific">Fonsecaea erecta</name>
    <dbReference type="NCBI Taxonomy" id="1367422"/>
    <lineage>
        <taxon>Eukaryota</taxon>
        <taxon>Fungi</taxon>
        <taxon>Dikarya</taxon>
        <taxon>Ascomycota</taxon>
        <taxon>Pezizomycotina</taxon>
        <taxon>Eurotiomycetes</taxon>
        <taxon>Chaetothyriomycetidae</taxon>
        <taxon>Chaetothyriales</taxon>
        <taxon>Herpotrichiellaceae</taxon>
        <taxon>Fonsecaea</taxon>
    </lineage>
</organism>
<keyword evidence="3" id="KW-1185">Reference proteome</keyword>
<gene>
    <name evidence="2" type="ORF">AYL99_08322</name>
</gene>
<dbReference type="EMBL" id="LVYI01000007">
    <property type="protein sequence ID" value="OAP57584.1"/>
    <property type="molecule type" value="Genomic_DNA"/>
</dbReference>